<feature type="compositionally biased region" description="Polar residues" evidence="1">
    <location>
        <begin position="1"/>
        <end position="15"/>
    </location>
</feature>
<accession>Q23RB3</accession>
<gene>
    <name evidence="2" type="ORF">TTHERM_00389750</name>
</gene>
<evidence type="ECO:0000256" key="1">
    <source>
        <dbReference type="SAM" id="MobiDB-lite"/>
    </source>
</evidence>
<dbReference type="GeneID" id="7838861"/>
<sequence length="475" mass="55861">MSYSNLKSELSYRSGSVQKSQSRLRSQSSNIQEGLSSITHVNGTSNPQRVIELNVNLKENPAKYRIKQEYMEKYRNMLGLSTLQIKEKESRDLKVRIQDVENIIDSTNKIENAHKRLNQKVEDIILANQPFCPAKIEFIQETDEKIFYQVNRQPRAKENNVIMNNPVFNTLYDDVMQNKAIAQDIMRSINESNPQNPFRDKHINNIQNSTNCPQKYKEKLLEPIQRYLKTTSQQQNEILNDSQEQSLEKQINKFHNPIVELPSVIYKYHNEENFNKIKSRKSYQSGKPFYGTATGNNGFYKLGNKINKSLNQTFDESLTRVQSSYQGSSSASSKQDQSNSKERQLFKVQHVNKLNAQVTKPNFYDKLNSYSKMPYQDRDLKLYFYETYSQQNSPFRNSELKNNQNRSFSRDPKATDEYKKQANINYYEKQANQYHTYKQRIPKLSVNVYAVQNKNQNHVYLHPKDEEKLQQKQQL</sequence>
<evidence type="ECO:0000313" key="2">
    <source>
        <dbReference type="EMBL" id="EAR99135.1"/>
    </source>
</evidence>
<feature type="region of interest" description="Disordered" evidence="1">
    <location>
        <begin position="394"/>
        <end position="416"/>
    </location>
</feature>
<dbReference type="EMBL" id="GG662644">
    <property type="protein sequence ID" value="EAR99135.1"/>
    <property type="molecule type" value="Genomic_DNA"/>
</dbReference>
<evidence type="ECO:0000313" key="3">
    <source>
        <dbReference type="Proteomes" id="UP000009168"/>
    </source>
</evidence>
<proteinExistence type="predicted"/>
<feature type="region of interest" description="Disordered" evidence="1">
    <location>
        <begin position="1"/>
        <end position="30"/>
    </location>
</feature>
<feature type="compositionally biased region" description="Polar residues" evidence="1">
    <location>
        <begin position="394"/>
        <end position="407"/>
    </location>
</feature>
<dbReference type="InParanoid" id="Q23RB3"/>
<dbReference type="Proteomes" id="UP000009168">
    <property type="component" value="Unassembled WGS sequence"/>
</dbReference>
<dbReference type="RefSeq" id="XP_001019380.1">
    <property type="nucleotide sequence ID" value="XM_001019380.1"/>
</dbReference>
<dbReference type="HOGENOM" id="CLU_575558_0_0_1"/>
<protein>
    <submittedName>
        <fullName evidence="2">Uncharacterized protein</fullName>
    </submittedName>
</protein>
<feature type="compositionally biased region" description="Low complexity" evidence="1">
    <location>
        <begin position="16"/>
        <end position="29"/>
    </location>
</feature>
<keyword evidence="3" id="KW-1185">Reference proteome</keyword>
<dbReference type="KEGG" id="tet:TTHERM_00389750"/>
<feature type="region of interest" description="Disordered" evidence="1">
    <location>
        <begin position="321"/>
        <end position="342"/>
    </location>
</feature>
<name>Q23RB3_TETTS</name>
<organism evidence="2 3">
    <name type="scientific">Tetrahymena thermophila (strain SB210)</name>
    <dbReference type="NCBI Taxonomy" id="312017"/>
    <lineage>
        <taxon>Eukaryota</taxon>
        <taxon>Sar</taxon>
        <taxon>Alveolata</taxon>
        <taxon>Ciliophora</taxon>
        <taxon>Intramacronucleata</taxon>
        <taxon>Oligohymenophorea</taxon>
        <taxon>Hymenostomatida</taxon>
        <taxon>Tetrahymenina</taxon>
        <taxon>Tetrahymenidae</taxon>
        <taxon>Tetrahymena</taxon>
    </lineage>
</organism>
<feature type="compositionally biased region" description="Low complexity" evidence="1">
    <location>
        <begin position="322"/>
        <end position="338"/>
    </location>
</feature>
<reference evidence="3" key="1">
    <citation type="journal article" date="2006" name="PLoS Biol.">
        <title>Macronuclear genome sequence of the ciliate Tetrahymena thermophila, a model eukaryote.</title>
        <authorList>
            <person name="Eisen J.A."/>
            <person name="Coyne R.S."/>
            <person name="Wu M."/>
            <person name="Wu D."/>
            <person name="Thiagarajan M."/>
            <person name="Wortman J.R."/>
            <person name="Badger J.H."/>
            <person name="Ren Q."/>
            <person name="Amedeo P."/>
            <person name="Jones K.M."/>
            <person name="Tallon L.J."/>
            <person name="Delcher A.L."/>
            <person name="Salzberg S.L."/>
            <person name="Silva J.C."/>
            <person name="Haas B.J."/>
            <person name="Majoros W.H."/>
            <person name="Farzad M."/>
            <person name="Carlton J.M."/>
            <person name="Smith R.K. Jr."/>
            <person name="Garg J."/>
            <person name="Pearlman R.E."/>
            <person name="Karrer K.M."/>
            <person name="Sun L."/>
            <person name="Manning G."/>
            <person name="Elde N.C."/>
            <person name="Turkewitz A.P."/>
            <person name="Asai D.J."/>
            <person name="Wilkes D.E."/>
            <person name="Wang Y."/>
            <person name="Cai H."/>
            <person name="Collins K."/>
            <person name="Stewart B.A."/>
            <person name="Lee S.R."/>
            <person name="Wilamowska K."/>
            <person name="Weinberg Z."/>
            <person name="Ruzzo W.L."/>
            <person name="Wloga D."/>
            <person name="Gaertig J."/>
            <person name="Frankel J."/>
            <person name="Tsao C.-C."/>
            <person name="Gorovsky M.A."/>
            <person name="Keeling P.J."/>
            <person name="Waller R.F."/>
            <person name="Patron N.J."/>
            <person name="Cherry J.M."/>
            <person name="Stover N.A."/>
            <person name="Krieger C.J."/>
            <person name="del Toro C."/>
            <person name="Ryder H.F."/>
            <person name="Williamson S.C."/>
            <person name="Barbeau R.A."/>
            <person name="Hamilton E.P."/>
            <person name="Orias E."/>
        </authorList>
    </citation>
    <scope>NUCLEOTIDE SEQUENCE [LARGE SCALE GENOMIC DNA]</scope>
    <source>
        <strain evidence="3">SB210</strain>
    </source>
</reference>
<dbReference type="AlphaFoldDB" id="Q23RB3"/>